<comment type="caution">
    <text evidence="2">The sequence shown here is derived from an EMBL/GenBank/DDBJ whole genome shotgun (WGS) entry which is preliminary data.</text>
</comment>
<name>A0A1R0KPI8_9PSEU</name>
<dbReference type="NCBIfam" id="TIGR03083">
    <property type="entry name" value="maleylpyruvate isomerase family mycothiol-dependent enzyme"/>
    <property type="match status" value="1"/>
</dbReference>
<dbReference type="EMBL" id="MQUQ01000012">
    <property type="protein sequence ID" value="OLZ49059.1"/>
    <property type="molecule type" value="Genomic_DNA"/>
</dbReference>
<dbReference type="GO" id="GO:0046872">
    <property type="term" value="F:metal ion binding"/>
    <property type="evidence" value="ECO:0007669"/>
    <property type="project" value="InterPro"/>
</dbReference>
<dbReference type="InterPro" id="IPR017517">
    <property type="entry name" value="Maleyloyr_isom"/>
</dbReference>
<reference evidence="2 3" key="1">
    <citation type="submission" date="2016-01" db="EMBL/GenBank/DDBJ databases">
        <title>Amycolatopsis coloradensis genome sequencing and assembly.</title>
        <authorList>
            <person name="Mayilraj S."/>
        </authorList>
    </citation>
    <scope>NUCLEOTIDE SEQUENCE [LARGE SCALE GENOMIC DNA]</scope>
    <source>
        <strain evidence="2 3">DSM 44225</strain>
    </source>
</reference>
<dbReference type="Pfam" id="PF11716">
    <property type="entry name" value="MDMPI_N"/>
    <property type="match status" value="1"/>
</dbReference>
<dbReference type="InterPro" id="IPR036527">
    <property type="entry name" value="SCP2_sterol-bd_dom_sf"/>
</dbReference>
<proteinExistence type="predicted"/>
<gene>
    <name evidence="2" type="ORF">BS329_21685</name>
</gene>
<sequence>MTASERAHALLDRVRALHEEWARVARGLGEDAVHAPSALPGWTRAHLLSHVARNADGLGNLLTWAKTGVETPMYATDSARDEGIEAGADRSAAAIVADVVDSGERFTDLAASLPDEAWAGEARDRQGRPVTGEGVLRKRLAEASIHLVDLDAGYDFDRVSGLLGQEFEVVVSSAIASYGDGLPAVLLVAVDGDGTRHEWRMGTGDPAKVTGVPGDVLAWITGRADGSTLDGEVPPLPHWL</sequence>
<keyword evidence="2" id="KW-0413">Isomerase</keyword>
<dbReference type="SUPFAM" id="SSF109854">
    <property type="entry name" value="DinB/YfiT-like putative metalloenzymes"/>
    <property type="match status" value="1"/>
</dbReference>
<evidence type="ECO:0000313" key="3">
    <source>
        <dbReference type="Proteomes" id="UP000187486"/>
    </source>
</evidence>
<dbReference type="RefSeq" id="WP_076163067.1">
    <property type="nucleotide sequence ID" value="NZ_JBEZVB010000004.1"/>
</dbReference>
<feature type="domain" description="Mycothiol-dependent maleylpyruvate isomerase metal-binding" evidence="1">
    <location>
        <begin position="14"/>
        <end position="150"/>
    </location>
</feature>
<keyword evidence="3" id="KW-1185">Reference proteome</keyword>
<dbReference type="SUPFAM" id="SSF55718">
    <property type="entry name" value="SCP-like"/>
    <property type="match status" value="1"/>
</dbReference>
<dbReference type="STRING" id="76021.BS329_21685"/>
<accession>A0A1R0KPI8</accession>
<evidence type="ECO:0000313" key="2">
    <source>
        <dbReference type="EMBL" id="OLZ49059.1"/>
    </source>
</evidence>
<protein>
    <submittedName>
        <fullName evidence="2">Maleylpyruvate isomerase</fullName>
    </submittedName>
</protein>
<dbReference type="Gene3D" id="3.30.1050.20">
    <property type="match status" value="1"/>
</dbReference>
<dbReference type="OrthoDB" id="5118203at2"/>
<dbReference type="InterPro" id="IPR034660">
    <property type="entry name" value="DinB/YfiT-like"/>
</dbReference>
<dbReference type="Gene3D" id="1.20.120.450">
    <property type="entry name" value="dinb family like domain"/>
    <property type="match status" value="1"/>
</dbReference>
<dbReference type="Proteomes" id="UP000187486">
    <property type="component" value="Unassembled WGS sequence"/>
</dbReference>
<dbReference type="GO" id="GO:0016853">
    <property type="term" value="F:isomerase activity"/>
    <property type="evidence" value="ECO:0007669"/>
    <property type="project" value="UniProtKB-KW"/>
</dbReference>
<dbReference type="AlphaFoldDB" id="A0A1R0KPI8"/>
<organism evidence="2 3">
    <name type="scientific">Amycolatopsis coloradensis</name>
    <dbReference type="NCBI Taxonomy" id="76021"/>
    <lineage>
        <taxon>Bacteria</taxon>
        <taxon>Bacillati</taxon>
        <taxon>Actinomycetota</taxon>
        <taxon>Actinomycetes</taxon>
        <taxon>Pseudonocardiales</taxon>
        <taxon>Pseudonocardiaceae</taxon>
        <taxon>Amycolatopsis</taxon>
    </lineage>
</organism>
<dbReference type="InterPro" id="IPR024344">
    <property type="entry name" value="MDMPI_metal-binding"/>
</dbReference>
<keyword evidence="2" id="KW-0670">Pyruvate</keyword>
<evidence type="ECO:0000259" key="1">
    <source>
        <dbReference type="Pfam" id="PF11716"/>
    </source>
</evidence>